<dbReference type="AlphaFoldDB" id="A0A3R7HKP4"/>
<dbReference type="STRING" id="325452.A0A3R7HKP4"/>
<dbReference type="GO" id="GO:0070475">
    <property type="term" value="P:rRNA base methylation"/>
    <property type="evidence" value="ECO:0007669"/>
    <property type="project" value="TreeGrafter"/>
</dbReference>
<dbReference type="SUPFAM" id="SSF52540">
    <property type="entry name" value="P-loop containing nucleoside triphosphate hydrolases"/>
    <property type="match status" value="1"/>
</dbReference>
<sequence length="348" mass="39209">MAFLKQHVVILASTTNKELLDPAILRPGRFDVHIHVDFPDEDARCALILQALQNVPVDYSENPTLGSAEALASHMAKRTSGMSVGDLPNRLNYLHWIEDLLNQVDCDEFMGKQEQHEGGDQQHETMKGMTVSGIDVGTGANCIYPLLGAAMNMWHFIATEIDNESYTYAKENVDRNQLQGLIAVKRMHTNKLLTEPLQGEAPERKFHFVMCNPPFFDDMSEADTNPDASCMGSANEMVFPGGEIAFIGSMIDESVELQDRVLWFTSMIGRKSSLRKLLALLREKQVPNTRTTEFFQGRTKRWGIAWTFSPNVVADPSVKVLGKRKEAHRQQEISFRVPLQSQEGLWSR</sequence>
<reference evidence="7 8" key="2">
    <citation type="submission" date="2018-07" db="EMBL/GenBank/DDBJ databases">
        <title>Genome sequencing of oomycete isolates from Chile give support for New Zealand origin for Phytophthora kernoviae and make available the first Nothophytophthora sp. genome.</title>
        <authorList>
            <person name="Studholme D.J."/>
            <person name="Sanfuentes E."/>
            <person name="Panda P."/>
            <person name="Hill R."/>
            <person name="Sambles C."/>
            <person name="Grant M."/>
            <person name="Williams N.M."/>
            <person name="Mcdougal R.L."/>
        </authorList>
    </citation>
    <scope>NUCLEOTIDE SEQUENCE [LARGE SCALE GENOMIC DNA]</scope>
    <source>
        <strain evidence="5">Chile2</strain>
        <strain evidence="6">Chile4</strain>
    </source>
</reference>
<dbReference type="SUPFAM" id="SSF53335">
    <property type="entry name" value="S-adenosyl-L-methionine-dependent methyltransferases"/>
    <property type="match status" value="1"/>
</dbReference>
<dbReference type="EMBL" id="MAYM02001206">
    <property type="protein sequence ID" value="RLN25898.1"/>
    <property type="molecule type" value="Genomic_DNA"/>
</dbReference>
<dbReference type="Pfam" id="PF05971">
    <property type="entry name" value="Methyltransf_10"/>
    <property type="match status" value="1"/>
</dbReference>
<dbReference type="InterPro" id="IPR027417">
    <property type="entry name" value="P-loop_NTPase"/>
</dbReference>
<dbReference type="PANTHER" id="PTHR13393:SF0">
    <property type="entry name" value="RNA N6-ADENOSINE-METHYLTRANSFERASE METTL16"/>
    <property type="match status" value="1"/>
</dbReference>
<comment type="caution">
    <text evidence="6">The sequence shown here is derived from an EMBL/GenBank/DDBJ whole genome shotgun (WGS) entry which is preliminary data.</text>
</comment>
<dbReference type="Proteomes" id="UP000285883">
    <property type="component" value="Unassembled WGS sequence"/>
</dbReference>
<evidence type="ECO:0000313" key="7">
    <source>
        <dbReference type="Proteomes" id="UP000285624"/>
    </source>
</evidence>
<evidence type="ECO:0000256" key="2">
    <source>
        <dbReference type="ARBA" id="ARBA00022679"/>
    </source>
</evidence>
<dbReference type="Proteomes" id="UP000285624">
    <property type="component" value="Unassembled WGS sequence"/>
</dbReference>
<dbReference type="Proteomes" id="UP000785171">
    <property type="component" value="Unassembled WGS sequence"/>
</dbReference>
<reference evidence="3" key="3">
    <citation type="submission" date="2020-06" db="EMBL/GenBank/DDBJ databases">
        <authorList>
            <person name="Studholme D.J."/>
        </authorList>
    </citation>
    <scope>NUCLEOTIDE SEQUENCE</scope>
    <source>
        <strain evidence="3">NZFS 2646</strain>
        <strain evidence="4">NZFS 3630</strain>
    </source>
</reference>
<keyword evidence="1" id="KW-0489">Methyltransferase</keyword>
<keyword evidence="2" id="KW-0808">Transferase</keyword>
<evidence type="ECO:0008006" key="9">
    <source>
        <dbReference type="Google" id="ProtNLM"/>
    </source>
</evidence>
<proteinExistence type="predicted"/>
<dbReference type="EMBL" id="JPWV03000145">
    <property type="protein sequence ID" value="KAG2523237.1"/>
    <property type="molecule type" value="Genomic_DNA"/>
</dbReference>
<name>A0A3R7HKP4_9STRA</name>
<dbReference type="GO" id="GO:0005634">
    <property type="term" value="C:nucleus"/>
    <property type="evidence" value="ECO:0007669"/>
    <property type="project" value="TreeGrafter"/>
</dbReference>
<dbReference type="EMBL" id="MBDN02000058">
    <property type="protein sequence ID" value="RLN82217.1"/>
    <property type="molecule type" value="Genomic_DNA"/>
</dbReference>
<evidence type="ECO:0000313" key="5">
    <source>
        <dbReference type="EMBL" id="RLN25898.1"/>
    </source>
</evidence>
<dbReference type="Gene3D" id="3.40.50.150">
    <property type="entry name" value="Vaccinia Virus protein VP39"/>
    <property type="match status" value="1"/>
</dbReference>
<dbReference type="GO" id="GO:0008168">
    <property type="term" value="F:methyltransferase activity"/>
    <property type="evidence" value="ECO:0007669"/>
    <property type="project" value="UniProtKB-KW"/>
</dbReference>
<dbReference type="Proteomes" id="UP000792063">
    <property type="component" value="Unassembled WGS sequence"/>
</dbReference>
<protein>
    <recommendedName>
        <fullName evidence="9">U6 small nuclear RNA (adenine-(43)-N(6))-methyltransferase</fullName>
    </recommendedName>
</protein>
<evidence type="ECO:0000256" key="1">
    <source>
        <dbReference type="ARBA" id="ARBA00022603"/>
    </source>
</evidence>
<dbReference type="InterPro" id="IPR010286">
    <property type="entry name" value="METTL16/RlmF"/>
</dbReference>
<organism evidence="6 7">
    <name type="scientific">Phytophthora kernoviae</name>
    <dbReference type="NCBI Taxonomy" id="325452"/>
    <lineage>
        <taxon>Eukaryota</taxon>
        <taxon>Sar</taxon>
        <taxon>Stramenopiles</taxon>
        <taxon>Oomycota</taxon>
        <taxon>Peronosporomycetes</taxon>
        <taxon>Peronosporales</taxon>
        <taxon>Peronosporaceae</taxon>
        <taxon>Phytophthora</taxon>
    </lineage>
</organism>
<dbReference type="Gene3D" id="3.40.50.300">
    <property type="entry name" value="P-loop containing nucleotide triphosphate hydrolases"/>
    <property type="match status" value="1"/>
</dbReference>
<dbReference type="EMBL" id="JPWU03000137">
    <property type="protein sequence ID" value="KAG2525016.1"/>
    <property type="molecule type" value="Genomic_DNA"/>
</dbReference>
<reference evidence="3" key="1">
    <citation type="journal article" date="2015" name="Genom Data">
        <title>Genome sequences of six Phytophthora species associated with forests in New Zealand.</title>
        <authorList>
            <person name="Studholme D.J."/>
            <person name="McDougal R.L."/>
            <person name="Sambles C."/>
            <person name="Hansen E."/>
            <person name="Hardy G."/>
            <person name="Grant M."/>
            <person name="Ganley R.J."/>
            <person name="Williams N.M."/>
        </authorList>
    </citation>
    <scope>NUCLEOTIDE SEQUENCE</scope>
    <source>
        <strain evidence="3">NZFS 2646</strain>
        <strain evidence="4">NZFS 3630</strain>
    </source>
</reference>
<gene>
    <name evidence="5" type="ORF">BBI17_004120</name>
    <name evidence="6" type="ORF">BBO99_00003067</name>
    <name evidence="3" type="ORF">JM16_003872</name>
    <name evidence="4" type="ORF">JM18_005048</name>
</gene>
<evidence type="ECO:0000313" key="8">
    <source>
        <dbReference type="Proteomes" id="UP000285883"/>
    </source>
</evidence>
<evidence type="ECO:0000313" key="4">
    <source>
        <dbReference type="EMBL" id="KAG2525016.1"/>
    </source>
</evidence>
<evidence type="ECO:0000313" key="6">
    <source>
        <dbReference type="EMBL" id="RLN82217.1"/>
    </source>
</evidence>
<evidence type="ECO:0000313" key="3">
    <source>
        <dbReference type="EMBL" id="KAG2523237.1"/>
    </source>
</evidence>
<keyword evidence="7" id="KW-1185">Reference proteome</keyword>
<dbReference type="InterPro" id="IPR029063">
    <property type="entry name" value="SAM-dependent_MTases_sf"/>
</dbReference>
<accession>A0A3R7HKP4</accession>
<dbReference type="PANTHER" id="PTHR13393">
    <property type="entry name" value="SAM-DEPENDENT METHYLTRANSFERASE"/>
    <property type="match status" value="1"/>
</dbReference>